<sequence length="89" mass="9296">MSEALAAKMAELSARFAAQAGVTRERLAAQREDRAAIVAEAHKLAGIAAMFGQPAIGVAALALEERAESGGDYGEEWRQLDALLAELAA</sequence>
<keyword evidence="4" id="KW-1185">Reference proteome</keyword>
<organism evidence="3 4">
    <name type="scientific">Aurantiacibacter luteus</name>
    <dbReference type="NCBI Taxonomy" id="1581420"/>
    <lineage>
        <taxon>Bacteria</taxon>
        <taxon>Pseudomonadati</taxon>
        <taxon>Pseudomonadota</taxon>
        <taxon>Alphaproteobacteria</taxon>
        <taxon>Sphingomonadales</taxon>
        <taxon>Erythrobacteraceae</taxon>
        <taxon>Aurantiacibacter</taxon>
    </lineage>
</organism>
<dbReference type="PATRIC" id="fig|1581420.6.peg.2150"/>
<evidence type="ECO:0000313" key="4">
    <source>
        <dbReference type="Proteomes" id="UP000053464"/>
    </source>
</evidence>
<dbReference type="EMBL" id="LBHB01000002">
    <property type="protein sequence ID" value="KLE34610.1"/>
    <property type="molecule type" value="Genomic_DNA"/>
</dbReference>
<dbReference type="Proteomes" id="UP000053464">
    <property type="component" value="Unassembled WGS sequence"/>
</dbReference>
<dbReference type="InterPro" id="IPR036641">
    <property type="entry name" value="HPT_dom_sf"/>
</dbReference>
<gene>
    <name evidence="3" type="ORF">AAW00_10495</name>
</gene>
<protein>
    <recommendedName>
        <fullName evidence="2">HPt domain-containing protein</fullName>
    </recommendedName>
</protein>
<dbReference type="AlphaFoldDB" id="A0A0G9MV57"/>
<feature type="domain" description="HPt" evidence="2">
    <location>
        <begin position="16"/>
        <end position="88"/>
    </location>
</feature>
<dbReference type="SUPFAM" id="SSF47226">
    <property type="entry name" value="Histidine-containing phosphotransfer domain, HPT domain"/>
    <property type="match status" value="1"/>
</dbReference>
<dbReference type="RefSeq" id="WP_047004257.1">
    <property type="nucleotide sequence ID" value="NZ_LBHB01000002.1"/>
</dbReference>
<name>A0A0G9MV57_9SPHN</name>
<accession>A0A0G9MV57</accession>
<evidence type="ECO:0000313" key="3">
    <source>
        <dbReference type="EMBL" id="KLE34610.1"/>
    </source>
</evidence>
<proteinExistence type="predicted"/>
<dbReference type="GO" id="GO:0000160">
    <property type="term" value="P:phosphorelay signal transduction system"/>
    <property type="evidence" value="ECO:0007669"/>
    <property type="project" value="UniProtKB-KW"/>
</dbReference>
<dbReference type="GO" id="GO:0004672">
    <property type="term" value="F:protein kinase activity"/>
    <property type="evidence" value="ECO:0007669"/>
    <property type="project" value="UniProtKB-ARBA"/>
</dbReference>
<comment type="caution">
    <text evidence="3">The sequence shown here is derived from an EMBL/GenBank/DDBJ whole genome shotgun (WGS) entry which is preliminary data.</text>
</comment>
<dbReference type="Pfam" id="PF01627">
    <property type="entry name" value="Hpt"/>
    <property type="match status" value="1"/>
</dbReference>
<keyword evidence="1" id="KW-0902">Two-component regulatory system</keyword>
<evidence type="ECO:0000259" key="2">
    <source>
        <dbReference type="Pfam" id="PF01627"/>
    </source>
</evidence>
<dbReference type="InterPro" id="IPR008207">
    <property type="entry name" value="Sig_transdc_His_kin_Hpt_dom"/>
</dbReference>
<dbReference type="OrthoDB" id="7429195at2"/>
<evidence type="ECO:0000256" key="1">
    <source>
        <dbReference type="ARBA" id="ARBA00023012"/>
    </source>
</evidence>
<reference evidence="3 4" key="1">
    <citation type="submission" date="2015-04" db="EMBL/GenBank/DDBJ databases">
        <title>The draft genome sequence of Erythrobacter luteus KA37.</title>
        <authorList>
            <person name="Zhuang L."/>
            <person name="Liu Y."/>
            <person name="Shao Z."/>
        </authorList>
    </citation>
    <scope>NUCLEOTIDE SEQUENCE [LARGE SCALE GENOMIC DNA]</scope>
    <source>
        <strain evidence="3 4">KA37</strain>
    </source>
</reference>
<dbReference type="Gene3D" id="1.20.120.160">
    <property type="entry name" value="HPT domain"/>
    <property type="match status" value="1"/>
</dbReference>